<dbReference type="Proteomes" id="UP000708148">
    <property type="component" value="Unassembled WGS sequence"/>
</dbReference>
<proteinExistence type="predicted"/>
<feature type="signal peptide" evidence="2">
    <location>
        <begin position="1"/>
        <end position="16"/>
    </location>
</feature>
<evidence type="ECO:0000313" key="3">
    <source>
        <dbReference type="EMBL" id="CAD7704290.1"/>
    </source>
</evidence>
<feature type="chain" id="PRO_5035816720" evidence="2">
    <location>
        <begin position="17"/>
        <end position="353"/>
    </location>
</feature>
<evidence type="ECO:0000313" key="4">
    <source>
        <dbReference type="Proteomes" id="UP000708148"/>
    </source>
</evidence>
<protein>
    <submittedName>
        <fullName evidence="3">Uncharacterized protein</fullName>
    </submittedName>
</protein>
<dbReference type="AlphaFoldDB" id="A0A8S1J983"/>
<dbReference type="EMBL" id="CAJHUC010002733">
    <property type="protein sequence ID" value="CAD7704290.1"/>
    <property type="molecule type" value="Genomic_DNA"/>
</dbReference>
<organism evidence="3 4">
    <name type="scientific">Ostreobium quekettii</name>
    <dbReference type="NCBI Taxonomy" id="121088"/>
    <lineage>
        <taxon>Eukaryota</taxon>
        <taxon>Viridiplantae</taxon>
        <taxon>Chlorophyta</taxon>
        <taxon>core chlorophytes</taxon>
        <taxon>Ulvophyceae</taxon>
        <taxon>TCBD clade</taxon>
        <taxon>Bryopsidales</taxon>
        <taxon>Ostreobineae</taxon>
        <taxon>Ostreobiaceae</taxon>
        <taxon>Ostreobium</taxon>
    </lineage>
</organism>
<keyword evidence="1" id="KW-0472">Membrane</keyword>
<keyword evidence="1" id="KW-0812">Transmembrane</keyword>
<evidence type="ECO:0000256" key="1">
    <source>
        <dbReference type="SAM" id="Phobius"/>
    </source>
</evidence>
<keyword evidence="2" id="KW-0732">Signal</keyword>
<accession>A0A8S1J983</accession>
<keyword evidence="4" id="KW-1185">Reference proteome</keyword>
<feature type="non-terminal residue" evidence="3">
    <location>
        <position position="1"/>
    </location>
</feature>
<evidence type="ECO:0000256" key="2">
    <source>
        <dbReference type="SAM" id="SignalP"/>
    </source>
</evidence>
<name>A0A8S1J983_9CHLO</name>
<sequence>VALMFVVFAIAGLVIAQDSVSEIQPIEQQVVSSRQNIISLEVILTTRFDSPSVGPVEEWESHIWIDGDRAREDRRLLHAPRADGEVPIVVRCNTPDELLYWKTDDVEGKIGMAIHRWQGPELEDARINDVLRFPRDPRFLGVSLLNTGTLTTAREWEIGCAPGLANRHKQTVEDVNVSGQELLLIRFETSVGSTIAIWYDREKDGQPVKLTADFPKHDLTAEVNVEYQLCDDGVTWLPSKVVSLQELKGEKDWYEESDLEVISVNEPVPDSIFTLSSLDIPEKSIQNYPALAEDTYWDGEKESARVMGDPRPTGGGNLDQGAGRNSGGPRIFVLVNLCFVVLIMVYLAFRRRS</sequence>
<gene>
    <name evidence="3" type="ORF">OSTQU699_LOCUS9645</name>
</gene>
<comment type="caution">
    <text evidence="3">The sequence shown here is derived from an EMBL/GenBank/DDBJ whole genome shotgun (WGS) entry which is preliminary data.</text>
</comment>
<keyword evidence="1" id="KW-1133">Transmembrane helix</keyword>
<reference evidence="3" key="1">
    <citation type="submission" date="2020-12" db="EMBL/GenBank/DDBJ databases">
        <authorList>
            <person name="Iha C."/>
        </authorList>
    </citation>
    <scope>NUCLEOTIDE SEQUENCE</scope>
</reference>
<feature type="transmembrane region" description="Helical" evidence="1">
    <location>
        <begin position="331"/>
        <end position="349"/>
    </location>
</feature>